<keyword evidence="2 5" id="KW-0479">Metal-binding</keyword>
<feature type="domain" description="Enoyl reductase (ER)" evidence="6">
    <location>
        <begin position="9"/>
        <end position="279"/>
    </location>
</feature>
<evidence type="ECO:0000313" key="7">
    <source>
        <dbReference type="EMBL" id="KAF2249827.1"/>
    </source>
</evidence>
<dbReference type="PROSITE" id="PS00059">
    <property type="entry name" value="ADH_ZINC"/>
    <property type="match status" value="1"/>
</dbReference>
<dbReference type="InterPro" id="IPR036291">
    <property type="entry name" value="NAD(P)-bd_dom_sf"/>
</dbReference>
<dbReference type="GO" id="GO:0016616">
    <property type="term" value="F:oxidoreductase activity, acting on the CH-OH group of donors, NAD or NADP as acceptor"/>
    <property type="evidence" value="ECO:0007669"/>
    <property type="project" value="InterPro"/>
</dbReference>
<dbReference type="FunFam" id="3.90.180.10:FF:000022">
    <property type="entry name" value="NADP-dependent alcohol dehydrogenase"/>
    <property type="match status" value="1"/>
</dbReference>
<dbReference type="RefSeq" id="XP_033684831.1">
    <property type="nucleotide sequence ID" value="XM_033835493.1"/>
</dbReference>
<evidence type="ECO:0000256" key="5">
    <source>
        <dbReference type="RuleBase" id="RU361277"/>
    </source>
</evidence>
<dbReference type="InterPro" id="IPR002328">
    <property type="entry name" value="ADH_Zn_CS"/>
</dbReference>
<dbReference type="EMBL" id="ML987194">
    <property type="protein sequence ID" value="KAF2249827.1"/>
    <property type="molecule type" value="Genomic_DNA"/>
</dbReference>
<dbReference type="Gene3D" id="3.40.50.720">
    <property type="entry name" value="NAD(P)-binding Rossmann-like Domain"/>
    <property type="match status" value="1"/>
</dbReference>
<evidence type="ECO:0000256" key="4">
    <source>
        <dbReference type="ARBA" id="ARBA00023002"/>
    </source>
</evidence>
<dbReference type="Proteomes" id="UP000800094">
    <property type="component" value="Unassembled WGS sequence"/>
</dbReference>
<dbReference type="PANTHER" id="PTHR42683">
    <property type="entry name" value="ALDEHYDE REDUCTASE"/>
    <property type="match status" value="1"/>
</dbReference>
<keyword evidence="8" id="KW-1185">Reference proteome</keyword>
<proteinExistence type="inferred from homology"/>
<dbReference type="GO" id="GO:0008270">
    <property type="term" value="F:zinc ion binding"/>
    <property type="evidence" value="ECO:0007669"/>
    <property type="project" value="InterPro"/>
</dbReference>
<dbReference type="InterPro" id="IPR011032">
    <property type="entry name" value="GroES-like_sf"/>
</dbReference>
<keyword evidence="3 5" id="KW-0862">Zinc</keyword>
<dbReference type="OrthoDB" id="1879366at2759"/>
<dbReference type="InterPro" id="IPR013149">
    <property type="entry name" value="ADH-like_C"/>
</dbReference>
<comment type="cofactor">
    <cofactor evidence="1 5">
        <name>Zn(2+)</name>
        <dbReference type="ChEBI" id="CHEBI:29105"/>
    </cofactor>
</comment>
<evidence type="ECO:0000256" key="1">
    <source>
        <dbReference type="ARBA" id="ARBA00001947"/>
    </source>
</evidence>
<protein>
    <submittedName>
        <fullName evidence="7">GroES-like protein</fullName>
    </submittedName>
</protein>
<dbReference type="InterPro" id="IPR013154">
    <property type="entry name" value="ADH-like_N"/>
</dbReference>
<dbReference type="Gene3D" id="3.90.180.10">
    <property type="entry name" value="Medium-chain alcohol dehydrogenases, catalytic domain"/>
    <property type="match status" value="1"/>
</dbReference>
<dbReference type="SUPFAM" id="SSF50129">
    <property type="entry name" value="GroES-like"/>
    <property type="match status" value="1"/>
</dbReference>
<accession>A0A6A6II26</accession>
<dbReference type="InterPro" id="IPR029752">
    <property type="entry name" value="D-isomer_DH_CS1"/>
</dbReference>
<dbReference type="Pfam" id="PF08240">
    <property type="entry name" value="ADH_N"/>
    <property type="match status" value="1"/>
</dbReference>
<dbReference type="AlphaFoldDB" id="A0A6A6II26"/>
<organism evidence="7 8">
    <name type="scientific">Trematosphaeria pertusa</name>
    <dbReference type="NCBI Taxonomy" id="390896"/>
    <lineage>
        <taxon>Eukaryota</taxon>
        <taxon>Fungi</taxon>
        <taxon>Dikarya</taxon>
        <taxon>Ascomycota</taxon>
        <taxon>Pezizomycotina</taxon>
        <taxon>Dothideomycetes</taxon>
        <taxon>Pleosporomycetidae</taxon>
        <taxon>Pleosporales</taxon>
        <taxon>Massarineae</taxon>
        <taxon>Trematosphaeriaceae</taxon>
        <taxon>Trematosphaeria</taxon>
    </lineage>
</organism>
<evidence type="ECO:0000259" key="6">
    <source>
        <dbReference type="SMART" id="SM00829"/>
    </source>
</evidence>
<dbReference type="FunFam" id="3.40.50.720:FF:000022">
    <property type="entry name" value="Cinnamyl alcohol dehydrogenase"/>
    <property type="match status" value="1"/>
</dbReference>
<evidence type="ECO:0000256" key="3">
    <source>
        <dbReference type="ARBA" id="ARBA00022833"/>
    </source>
</evidence>
<gene>
    <name evidence="7" type="ORF">BU26DRAFT_604137</name>
</gene>
<dbReference type="PROSITE" id="PS00065">
    <property type="entry name" value="D_2_HYDROXYACID_DH_1"/>
    <property type="match status" value="1"/>
</dbReference>
<evidence type="ECO:0000256" key="2">
    <source>
        <dbReference type="ARBA" id="ARBA00022723"/>
    </source>
</evidence>
<dbReference type="InterPro" id="IPR020843">
    <property type="entry name" value="ER"/>
</dbReference>
<dbReference type="SMART" id="SM00829">
    <property type="entry name" value="PKS_ER"/>
    <property type="match status" value="1"/>
</dbReference>
<dbReference type="Pfam" id="PF00107">
    <property type="entry name" value="ADH_zinc_N"/>
    <property type="match status" value="1"/>
</dbReference>
<dbReference type="InterPro" id="IPR047109">
    <property type="entry name" value="CAD-like"/>
</dbReference>
<comment type="similarity">
    <text evidence="5">Belongs to the zinc-containing alcohol dehydrogenase family.</text>
</comment>
<sequence>MPTFTVFKGNKDGKIVKAQTTKPDLQDDQVLIKITASGLCGTDEHYKSADIVLGHEGAGVVEDLGPNVRFLKKGDRVGWGYQHDSCGHCEWCLTGKEHYCPEREFYGEANLDQGSLASHTVWKESFLFKLPHNMSDEEAAPLMCGGATVFTALHSFGIKSTDRVGIMGVGGLGHLAIQFAARMGCDVVVFSGSDSKKEEAKQLGAKEFVAMKGKKELDIGRKLDALIVTTSANPDWSVMLPILAPTSTIFPLTVSFGDFSIPHLPFIQSGITIQGTVVAARAVHQHMLDFAALHGIKPVIMKFPMTEQGITEAMNTLRDGKMRYRGVLIPQI</sequence>
<evidence type="ECO:0000313" key="8">
    <source>
        <dbReference type="Proteomes" id="UP000800094"/>
    </source>
</evidence>
<name>A0A6A6II26_9PLEO</name>
<dbReference type="CDD" id="cd05283">
    <property type="entry name" value="CAD1"/>
    <property type="match status" value="1"/>
</dbReference>
<reference evidence="7" key="1">
    <citation type="journal article" date="2020" name="Stud. Mycol.">
        <title>101 Dothideomycetes genomes: a test case for predicting lifestyles and emergence of pathogens.</title>
        <authorList>
            <person name="Haridas S."/>
            <person name="Albert R."/>
            <person name="Binder M."/>
            <person name="Bloem J."/>
            <person name="Labutti K."/>
            <person name="Salamov A."/>
            <person name="Andreopoulos B."/>
            <person name="Baker S."/>
            <person name="Barry K."/>
            <person name="Bills G."/>
            <person name="Bluhm B."/>
            <person name="Cannon C."/>
            <person name="Castanera R."/>
            <person name="Culley D."/>
            <person name="Daum C."/>
            <person name="Ezra D."/>
            <person name="Gonzalez J."/>
            <person name="Henrissat B."/>
            <person name="Kuo A."/>
            <person name="Liang C."/>
            <person name="Lipzen A."/>
            <person name="Lutzoni F."/>
            <person name="Magnuson J."/>
            <person name="Mondo S."/>
            <person name="Nolan M."/>
            <person name="Ohm R."/>
            <person name="Pangilinan J."/>
            <person name="Park H.-J."/>
            <person name="Ramirez L."/>
            <person name="Alfaro M."/>
            <person name="Sun H."/>
            <person name="Tritt A."/>
            <person name="Yoshinaga Y."/>
            <person name="Zwiers L.-H."/>
            <person name="Turgeon B."/>
            <person name="Goodwin S."/>
            <person name="Spatafora J."/>
            <person name="Crous P."/>
            <person name="Grigoriev I."/>
        </authorList>
    </citation>
    <scope>NUCLEOTIDE SEQUENCE</scope>
    <source>
        <strain evidence="7">CBS 122368</strain>
    </source>
</reference>
<keyword evidence="4" id="KW-0560">Oxidoreductase</keyword>
<dbReference type="SUPFAM" id="SSF51735">
    <property type="entry name" value="NAD(P)-binding Rossmann-fold domains"/>
    <property type="match status" value="1"/>
</dbReference>
<dbReference type="GeneID" id="54588823"/>